<dbReference type="SUPFAM" id="SSF55048">
    <property type="entry name" value="Probable ACP-binding domain of malonyl-CoA ACP transacylase"/>
    <property type="match status" value="1"/>
</dbReference>
<evidence type="ECO:0000256" key="7">
    <source>
        <dbReference type="ARBA" id="ARBA00044883"/>
    </source>
</evidence>
<dbReference type="Pfam" id="PF00698">
    <property type="entry name" value="Acyl_transf_1"/>
    <property type="match status" value="2"/>
</dbReference>
<feature type="domain" description="Ketosynthase family 3 (KS3)" evidence="10">
    <location>
        <begin position="1855"/>
        <end position="2212"/>
    </location>
</feature>
<comment type="catalytic activity">
    <reaction evidence="7">
        <text>acetyl-CoA + n malonyl-CoA + 2n NADPH + 2n H(+) = a long-chain fatty acid + (n+1) CoA + n CO2 + 2n NADP(+).</text>
        <dbReference type="EC" id="2.3.1.85"/>
    </reaction>
</comment>
<evidence type="ECO:0000256" key="2">
    <source>
        <dbReference type="ARBA" id="ARBA00012873"/>
    </source>
</evidence>
<dbReference type="InterPro" id="IPR013968">
    <property type="entry name" value="PKS_KR"/>
</dbReference>
<dbReference type="SMART" id="SM00827">
    <property type="entry name" value="PKS_AT"/>
    <property type="match status" value="1"/>
</dbReference>
<dbReference type="SUPFAM" id="SSF47336">
    <property type="entry name" value="ACP-like"/>
    <property type="match status" value="8"/>
</dbReference>
<dbReference type="SUPFAM" id="SSF51735">
    <property type="entry name" value="NAD(P)-binding Rossmann-fold domains"/>
    <property type="match status" value="3"/>
</dbReference>
<dbReference type="InterPro" id="IPR001242">
    <property type="entry name" value="Condensation_dom"/>
</dbReference>
<dbReference type="InterPro" id="IPR045851">
    <property type="entry name" value="AMP-bd_C_sf"/>
</dbReference>
<dbReference type="PROSITE" id="PS52019">
    <property type="entry name" value="PKS_MFAS_DH"/>
    <property type="match status" value="1"/>
</dbReference>
<dbReference type="GO" id="GO:0031177">
    <property type="term" value="F:phosphopantetheine binding"/>
    <property type="evidence" value="ECO:0007669"/>
    <property type="project" value="InterPro"/>
</dbReference>
<evidence type="ECO:0000313" key="12">
    <source>
        <dbReference type="EMBL" id="CAI5454553.1"/>
    </source>
</evidence>
<feature type="domain" description="Ketosynthase family 3 (KS3)" evidence="10">
    <location>
        <begin position="5136"/>
        <end position="5520"/>
    </location>
</feature>
<dbReference type="InterPro" id="IPR014031">
    <property type="entry name" value="Ketoacyl_synth_C"/>
</dbReference>
<feature type="domain" description="Carrier" evidence="9">
    <location>
        <begin position="2872"/>
        <end position="2952"/>
    </location>
</feature>
<dbReference type="Gene3D" id="3.40.50.1820">
    <property type="entry name" value="alpha/beta hydrolase"/>
    <property type="match status" value="1"/>
</dbReference>
<dbReference type="Gene3D" id="3.40.366.10">
    <property type="entry name" value="Malonyl-Coenzyme A Acyl Carrier Protein, domain 2"/>
    <property type="match status" value="2"/>
</dbReference>
<dbReference type="InterPro" id="IPR001031">
    <property type="entry name" value="Thioesterase"/>
</dbReference>
<dbReference type="Pfam" id="PF08659">
    <property type="entry name" value="KR"/>
    <property type="match status" value="3"/>
</dbReference>
<dbReference type="InterPro" id="IPR036291">
    <property type="entry name" value="NAD(P)-bd_dom_sf"/>
</dbReference>
<dbReference type="InterPro" id="IPR009081">
    <property type="entry name" value="PP-bd_ACP"/>
</dbReference>
<dbReference type="InterPro" id="IPR049551">
    <property type="entry name" value="PKS_DH_C"/>
</dbReference>
<dbReference type="InterPro" id="IPR014043">
    <property type="entry name" value="Acyl_transferase_dom"/>
</dbReference>
<dbReference type="InterPro" id="IPR018201">
    <property type="entry name" value="Ketoacyl_synth_AS"/>
</dbReference>
<dbReference type="Gene3D" id="3.30.300.30">
    <property type="match status" value="1"/>
</dbReference>
<name>A0A9P1J2H4_9PELO</name>
<dbReference type="InterPro" id="IPR016036">
    <property type="entry name" value="Malonyl_transacylase_ACP-bd"/>
</dbReference>
<dbReference type="OrthoDB" id="329835at2759"/>
<dbReference type="Proteomes" id="UP001152747">
    <property type="component" value="Unassembled WGS sequence"/>
</dbReference>
<dbReference type="InterPro" id="IPR050091">
    <property type="entry name" value="PKS_NRPS_Biosynth_Enz"/>
</dbReference>
<feature type="domain" description="PKS/mFAS DH" evidence="11">
    <location>
        <begin position="1430"/>
        <end position="1735"/>
    </location>
</feature>
<evidence type="ECO:0000256" key="5">
    <source>
        <dbReference type="ARBA" id="ARBA00022553"/>
    </source>
</evidence>
<dbReference type="Pfam" id="PF22621">
    <property type="entry name" value="CurL-like_PKS_C"/>
    <property type="match status" value="1"/>
</dbReference>
<dbReference type="GO" id="GO:0004315">
    <property type="term" value="F:3-oxoacyl-[acyl-carrier-protein] synthase activity"/>
    <property type="evidence" value="ECO:0007669"/>
    <property type="project" value="InterPro"/>
</dbReference>
<dbReference type="EMBL" id="CANHGI010000006">
    <property type="protein sequence ID" value="CAI5454553.1"/>
    <property type="molecule type" value="Genomic_DNA"/>
</dbReference>
<evidence type="ECO:0000256" key="6">
    <source>
        <dbReference type="ARBA" id="ARBA00022679"/>
    </source>
</evidence>
<dbReference type="PROSITE" id="PS50075">
    <property type="entry name" value="CARRIER"/>
    <property type="match status" value="7"/>
</dbReference>
<dbReference type="PROSITE" id="PS00606">
    <property type="entry name" value="KS3_1"/>
    <property type="match status" value="2"/>
</dbReference>
<dbReference type="InterPro" id="IPR023213">
    <property type="entry name" value="CAT-like_dom_sf"/>
</dbReference>
<dbReference type="Gene3D" id="1.10.1200.10">
    <property type="entry name" value="ACP-like"/>
    <property type="match status" value="8"/>
</dbReference>
<dbReference type="PROSITE" id="PS00012">
    <property type="entry name" value="PHOSPHOPANTETHEINE"/>
    <property type="match status" value="2"/>
</dbReference>
<evidence type="ECO:0000259" key="9">
    <source>
        <dbReference type="PROSITE" id="PS50075"/>
    </source>
</evidence>
<dbReference type="InterPro" id="IPR049900">
    <property type="entry name" value="PKS_mFAS_DH"/>
</dbReference>
<dbReference type="Gene3D" id="3.40.47.10">
    <property type="match status" value="6"/>
</dbReference>
<dbReference type="InterPro" id="IPR014030">
    <property type="entry name" value="Ketoacyl_synth_N"/>
</dbReference>
<keyword evidence="13" id="KW-1185">Reference proteome</keyword>
<dbReference type="InterPro" id="IPR001227">
    <property type="entry name" value="Ac_transferase_dom_sf"/>
</dbReference>
<proteinExistence type="predicted"/>
<dbReference type="EC" id="2.3.1.85" evidence="2"/>
<dbReference type="InterPro" id="IPR020806">
    <property type="entry name" value="PKS_PP-bd"/>
</dbReference>
<dbReference type="Gene3D" id="3.40.50.720">
    <property type="entry name" value="NAD(P)-binding Rossmann-like Domain"/>
    <property type="match status" value="3"/>
</dbReference>
<dbReference type="InterPro" id="IPR036736">
    <property type="entry name" value="ACP-like_sf"/>
</dbReference>
<feature type="domain" description="Ketosynthase family 3 (KS3)" evidence="10">
    <location>
        <begin position="829"/>
        <end position="1214"/>
    </location>
</feature>
<evidence type="ECO:0000256" key="1">
    <source>
        <dbReference type="ARBA" id="ARBA00012480"/>
    </source>
</evidence>
<feature type="domain" description="Carrier" evidence="9">
    <location>
        <begin position="2728"/>
        <end position="2809"/>
    </location>
</feature>
<keyword evidence="5" id="KW-0597">Phosphoprotein</keyword>
<dbReference type="InterPro" id="IPR000873">
    <property type="entry name" value="AMP-dep_synth/lig_dom"/>
</dbReference>
<dbReference type="SUPFAM" id="SSF52151">
    <property type="entry name" value="FabD/lysophospholipase-like"/>
    <property type="match status" value="2"/>
</dbReference>
<dbReference type="GO" id="GO:0044550">
    <property type="term" value="P:secondary metabolite biosynthetic process"/>
    <property type="evidence" value="ECO:0007669"/>
    <property type="project" value="UniProtKB-ARBA"/>
</dbReference>
<dbReference type="SUPFAM" id="SSF53474">
    <property type="entry name" value="alpha/beta-Hydrolases"/>
    <property type="match status" value="1"/>
</dbReference>
<dbReference type="InterPro" id="IPR042104">
    <property type="entry name" value="PKS_dehydratase_sf"/>
</dbReference>
<comment type="caution">
    <text evidence="12">The sequence shown here is derived from an EMBL/GenBank/DDBJ whole genome shotgun (WGS) entry which is preliminary data.</text>
</comment>
<dbReference type="InterPro" id="IPR016039">
    <property type="entry name" value="Thiolase-like"/>
</dbReference>
<dbReference type="EC" id="3.1.2.14" evidence="1"/>
<dbReference type="PROSITE" id="PS52004">
    <property type="entry name" value="KS3_2"/>
    <property type="match status" value="5"/>
</dbReference>
<feature type="domain" description="Carrier" evidence="9">
    <location>
        <begin position="5038"/>
        <end position="5115"/>
    </location>
</feature>
<dbReference type="Pfam" id="PF00501">
    <property type="entry name" value="AMP-binding"/>
    <property type="match status" value="1"/>
</dbReference>
<dbReference type="InterPro" id="IPR020841">
    <property type="entry name" value="PKS_Beta-ketoAc_synthase_dom"/>
</dbReference>
<dbReference type="Pfam" id="PF02801">
    <property type="entry name" value="Ketoacyl-synt_C"/>
    <property type="match status" value="5"/>
</dbReference>
<dbReference type="CDD" id="cd00833">
    <property type="entry name" value="PKS"/>
    <property type="match status" value="5"/>
</dbReference>
<dbReference type="SUPFAM" id="SSF56801">
    <property type="entry name" value="Acetyl-CoA synthetase-like"/>
    <property type="match status" value="1"/>
</dbReference>
<dbReference type="InterPro" id="IPR006162">
    <property type="entry name" value="Ppantetheine_attach_site"/>
</dbReference>
<dbReference type="InterPro" id="IPR042099">
    <property type="entry name" value="ANL_N_sf"/>
</dbReference>
<feature type="domain" description="Carrier" evidence="9">
    <location>
        <begin position="7245"/>
        <end position="7319"/>
    </location>
</feature>
<feature type="region of interest" description="N-terminal hotdog fold" evidence="8">
    <location>
        <begin position="1430"/>
        <end position="1576"/>
    </location>
</feature>
<dbReference type="Pfam" id="PF00668">
    <property type="entry name" value="Condensation"/>
    <property type="match status" value="1"/>
</dbReference>
<dbReference type="InterPro" id="IPR016035">
    <property type="entry name" value="Acyl_Trfase/lysoPLipase"/>
</dbReference>
<dbReference type="SUPFAM" id="SSF53901">
    <property type="entry name" value="Thiolase-like"/>
    <property type="match status" value="6"/>
</dbReference>
<dbReference type="Pfam" id="PF16197">
    <property type="entry name" value="KAsynt_C_assoc"/>
    <property type="match status" value="1"/>
</dbReference>
<dbReference type="Gene3D" id="3.10.129.110">
    <property type="entry name" value="Polyketide synthase dehydratase"/>
    <property type="match status" value="2"/>
</dbReference>
<feature type="domain" description="Ketosynthase family 3 (KS3)" evidence="10">
    <location>
        <begin position="1"/>
        <end position="398"/>
    </location>
</feature>
<evidence type="ECO:0000313" key="13">
    <source>
        <dbReference type="Proteomes" id="UP001152747"/>
    </source>
</evidence>
<dbReference type="InterPro" id="IPR029058">
    <property type="entry name" value="AB_hydrolase_fold"/>
</dbReference>
<dbReference type="PANTHER" id="PTHR43775">
    <property type="entry name" value="FATTY ACID SYNTHASE"/>
    <property type="match status" value="1"/>
</dbReference>
<dbReference type="Gene3D" id="3.30.70.3290">
    <property type="match status" value="5"/>
</dbReference>
<dbReference type="Gene3D" id="3.30.559.30">
    <property type="entry name" value="Nonribosomal peptide synthetase, condensation domain"/>
    <property type="match status" value="1"/>
</dbReference>
<dbReference type="Pfam" id="PF14765">
    <property type="entry name" value="PS-DH"/>
    <property type="match status" value="2"/>
</dbReference>
<dbReference type="InterPro" id="IPR032821">
    <property type="entry name" value="PKS_assoc"/>
</dbReference>
<evidence type="ECO:0000256" key="3">
    <source>
        <dbReference type="ARBA" id="ARBA00018769"/>
    </source>
</evidence>
<dbReference type="InterPro" id="IPR057326">
    <property type="entry name" value="KR_dom"/>
</dbReference>
<dbReference type="Pfam" id="PF00109">
    <property type="entry name" value="ketoacyl-synt"/>
    <property type="match status" value="6"/>
</dbReference>
<dbReference type="GO" id="GO:0004312">
    <property type="term" value="F:fatty acid synthase activity"/>
    <property type="evidence" value="ECO:0007669"/>
    <property type="project" value="UniProtKB-EC"/>
</dbReference>
<dbReference type="SUPFAM" id="SSF52777">
    <property type="entry name" value="CoA-dependent acyltransferases"/>
    <property type="match status" value="2"/>
</dbReference>
<dbReference type="SMART" id="SM00822">
    <property type="entry name" value="PKS_KR"/>
    <property type="match status" value="1"/>
</dbReference>
<dbReference type="GO" id="GO:0006633">
    <property type="term" value="P:fatty acid biosynthetic process"/>
    <property type="evidence" value="ECO:0007669"/>
    <property type="project" value="InterPro"/>
</dbReference>
<dbReference type="GO" id="GO:0016297">
    <property type="term" value="F:fatty acyl-[ACP] hydrolase activity"/>
    <property type="evidence" value="ECO:0007669"/>
    <property type="project" value="UniProtKB-EC"/>
</dbReference>
<reference evidence="12" key="1">
    <citation type="submission" date="2022-11" db="EMBL/GenBank/DDBJ databases">
        <authorList>
            <person name="Kikuchi T."/>
        </authorList>
    </citation>
    <scope>NUCLEOTIDE SEQUENCE</scope>
    <source>
        <strain evidence="12">PS1010</strain>
    </source>
</reference>
<dbReference type="Gene3D" id="3.40.50.12780">
    <property type="entry name" value="N-terminal domain of ligase-like"/>
    <property type="match status" value="1"/>
</dbReference>
<dbReference type="SMART" id="SM00823">
    <property type="entry name" value="PKS_PP"/>
    <property type="match status" value="5"/>
</dbReference>
<feature type="domain" description="Carrier" evidence="9">
    <location>
        <begin position="1748"/>
        <end position="1826"/>
    </location>
</feature>
<evidence type="ECO:0000256" key="8">
    <source>
        <dbReference type="PROSITE-ProRule" id="PRU01363"/>
    </source>
</evidence>
<evidence type="ECO:0000256" key="4">
    <source>
        <dbReference type="ARBA" id="ARBA00022450"/>
    </source>
</evidence>
<dbReference type="Pfam" id="PF00975">
    <property type="entry name" value="Thioesterase"/>
    <property type="match status" value="1"/>
</dbReference>
<sequence length="7563" mass="851881">MSVYLVGSWAKIPGGNDALEMAENVFINKDHIEKIPESALHLQEFCEKHPEVKAALVKDIDQFDDQYFGVGESEAIFMDPQQRMLMQGVIGALENAGITIEMASQSKVAVYTAAWAYDYKDSLPPDQYMATGNSASVMCGRITYFLNSRGAAVGIETACSSSLVAFHMARQAILNGETELALVCGANHVGSRSFHSLYNSHMVSPNGRLAAFDRSANGFVRAESFAVAVLCSSKFAIENNLNIHAECIGSAFNSDGKTPSLTAPNPISQHEVQIKAMKTGNVPVDTITMVTCHGTGTKLGDQIELTAIKKSFKPDIRIISPKSSLGHGEGAAGLIGVLQSLYSMSHSIIPNQLHLQLTTEDLGENVSMTFVNEEADLPTVAISSYGFGGTNACAIIKKPTKQEKEIVKYAEANVLFLSAKCEESLKLKIDEYAYFLRNTSSCLEDILYTENTRRTKYDVRAAVYGKSSNEIANKLEEYQFSANQDGDFEIEFGAGNEKLWLLRMLNESNKSFNKCVEKYCNMAKECGITDAETALFYPFKLTLTPLLYNISRLISSMASFELLLEYDCLPNKLRGRGMGQVFCLAVANVITFETAISLISAVIAETDLNDFISQLDFQTARIPIEYQKRSKPTKKVTPLDVIDEIKQTPMPNLMAFIMNGEEISDVDPSVKIQKMLCSFFINGYDPKVNYIGKIVPTPGYQFLKRRFWHEIIPSAISSESKSLEEIDIVEKMSDSELYEKIKEIIQRFLDIEDDDVNLLESGTVDSLTSIEMIEAIGSAVGSTMPFDLLELHPTTKDIIKYLKTVIASQETSRTTKSETQAIAKADFSNSSIDVISSDFMFAGIENEKELWDALMTSKLTTGEMNETRKQQIGGDVGLEVGLLKQDISLFDNAFFSIAKNESEFVDPQHRLLFHSAYNALEKSGLSAIPDADLFLAISSHSEYRAMAESNVAELDERLWMGTVHSMAAGRLAAILGIRGKSILVDTTCSSIASALELAVESIQKGKKYAVVATTQLIQSSKWLYSLRTLLDNKTTKSFSVDGEGFCRSDGVGVIILKRSSNSPDSDIPIITLTSAKTQHSGAVITPVVGVISQLLENAGDYSYIEGHGTATIAGDSAESLAYQKIGRENMIMSSVKAQFGHCEVASGLIQLMKVTCLSKYGMVPAIVHNTLPNEHIRNNNDLRLPFVSEERDIQKSAIVSFGITGTKTLVTTQRAAVTPDQSIKTAFLFPISAKTKDSLKRGIASIMEMLENTNESLLKISKNMQRQKIGFKWRAVAVGKTHEEVVKHFKSILTTDNSLKSKNYHISTSEYALNAPSFFNNIEHFEVDYSSFCNRLRFEPYSDDGNIYHRMAVVFALIKHILKFKLVSKFAVSGFNSLIILAAIDAAPTHYLNDLIHAFVKSDFRKSTLILSNNEHIANTIPLYSVSQYYLLIGKLFEDGANVDFAGIFGKPKEHVALPEYPFNRKSCWLPIQKSKAVQKIEVKNETLEPVQKKEVDYIFELNSAKWKHVRNHVVDNQIVLPGATSIRLVHELHGDSQTTLSNIDFLNKITPDSTPLVIKKVLDDDGVWTLIVGEKDAINYKIQKNHVNNFITIEDIESETKHIDDIYERFSKSQLTYRNQFQMLDSIRFKNGIADAQFASIDNIDILIDGTLQAIVSAFYFENLEDESPYLPFTIDKITIYDDNLAGRILRTVLTYQSSESFVTGNATVYDDEKNIILHIENVSFKRLFAVKASSEVSRPTIKSKSGENETAKREARNMLLIWFEDNFGWTDIDDTVGFFDLGLTSIQAVKLRNHIKSQYPDASSTCVFDHPTVNELSSYLSSLGESAENDSDEVTEDILEDQENIEPPTRLSLNPIGVMSAACRLPGGITCPEELWELLKIGKNASSRIPASRIPTRNNLISGIKYGNPVEELTDPQQRILLECVQECLENSGVTETSNVGVFVGLMEKEYQDMMESSSILSMLGSMAAVIAGRVNYVFGCYGNFSYFIKVIIAVKKVIVAGVNLILNERGQGLRTNGKMLSQHGMSLSFDSRASGYGRSDGCVVLMLELAKPTFRYMSTIQAVNVNHGGRSVSLTAPNGVAHKMLLTSVIKQSPSPIIDYWEAHGTGTPLGDPIEFNTLSSIFSNIIIGSVKASLGHGEASAGTCGLLKLFMMLTHQYVPTLIHFHVLNKDINAGNIRLPIIGEEAELTSAGISSFGVSGTNAASIAFNDNDKLLPYSFIYDRYILPISAKNQISLENLEKEVLSMIPVSDVSISNIASGLANNRNHYTIRNAMIVTKSGHLLSKLAGKPHRTAKKDKYRVVLNNNVHDPSNLQYDFIAELYSVASSKYPETFALKYSLIKFITSVNAHIEIIAQDEEELIAILLADGSISWKNFDPKLLEKPMDKLLNALSDMNLNSNNCMALKNYASKPEHIVINDQIDLLNMIANLYVNGYDIDWSVIYTPVQKYIKLPNYQFNRQSLWYNERVEVFDHYLIGTIEEENEDSITLKNQISELRHPQLFNGKPIDVGTAVEITIEAMKIRNEMPFNVEKLDLKQITLTKPAWLKTVIEEICYDDEDDGNDYSEYEIKAYIDDELLFTMIGKSNISIEQEEPSVNLFVPETVIYLQDCSNAIIRRNRNVIHVDSKAETSPFRTANLVLNEMIGKYSDPSEMHLDIFGVLTPEYYMVQVDDGILWQFQIISMDKKILSSIYVTKSDAGLHLPAVRMHKKSTLLSSQEAQEIAVRTLQMYIQKKVKAAFADVIDSGLEIDESQMSTGFSDLGMDSLATVDLLNRLNQKYFQQIELTNSDLFDNPNVVDLSVRIEELLKEKGIDSIVSIATPKTSIATPKTSIASRKISIRERKKSIPASKIQQIAQIELVKEHSSDSGSIDRNVIKKRITDAVYDLITDSITNYDIETKGFTDLGLDSMSLIDFLNRLNEKYFPGDDITSGDIFDNPSVNELADHIYQKKSGEEKVDVVEKAISVEQETERKLEILDQAFLLIDDYSTAIEFTHKIFIEKMELFIKRKSDLKQMLLENVDTSIISSTGNQILIHLDNFENENENIEYIYMGLLNFARQLTKLKSSCKIGVSKSFSIGNSIARSFLKTVSAEKYPNIEFLWDQKIQQVTFIEEKKPVSGNWLITGGLSGIGFVIGEYLANNGAESVILVSRRQPSTEVLNQIKNWKSKVYTIASDIADKSKMAEELRKLNINVNNFIHSAGVLKDSKIERQTVETFRQVINPKSEGFHTLEYLEQQFGYKIDNFIVMSSFTAACGNDGQLNYGVANAYLEHQIQKRVASGKSGCAMQWGNWLDTGMATNTQVQNYLKSIGFLGQHNEDALKYLRICIEKKPYRIMVANLNWNTILEKRKDLPRDLLSTNKIEYHSGFLKIQLPSKYEEVQKIPEKEVDATRTELEFEDEDDLLDFLKSEIAKLTNTPVKKYKNNSNIMESGLTSNLLMTLMSTLNSSLNLNLNIGDYYNNPVLENLTEFIWENMKNQASTQKKENETKKIENPDFSSMFGVNVFLEEKKELNDIIESQEFPSRSFGNYVVPITAKSIAEAKEKLKDVKSENLKPVNNESRSKSVMMLTGQGSQYPMMGRQLCEHYQIFRNTLESTLAKCDEYLAGDKKLWDILFNTDNHKELQLTKHMQPIMFCFGYSLGKLWEYLGVLPDYYLGHSVGELAAGVLAGIMSIDDGLKLIVERGKAMENIAGLGALLAVQREIADDVLRKFKVVVATLNSPKQVVFAGTKPELDQALAFVKKSGKQGTFVNQMYPFHSNLIQDSHLKNLRKCLAKITFQKAKIPLVSNVSGQLIDSFDQEYIIKHTVSAVKFVNCVETLQGLDVNVWIDAGPAAVLATFVKRIIVPSELSKHRVIQTCKEKDDEIDCVIQSCLELEQAGYNINWINVYGCGKDSLLEENVLEFPISEKSKIDDGEMDILMDHKLNGRVIIAGAYQLFKLVNFVKRQAHGLALKNVKFSKAWYLESGVDFIIDWHADMRITLTVNNEIMCSAKLVQFENSLSIPSCSVEEENFDVKDFYDTLYRNGLQYDDGFRKMTIAKRSDKKCFTDLKSSDYLWPLIDAAMHSITASVIRRRPNCYFLPVAMGTVFIRNQNYDNSKLSGQSWITSENEKFIEVNVVLLSGTEVVCEIRNMTIVVKMENVETPKVQIDDENNEIKIVSFDVTYPFNSPTSSSKNSGWDFLKTNKIGNNNLSGSKVALLDVDQRLWDPEFFNIRPSEAHFLDPQQRLMLTSIAKLLDSAKINLLPVETGVFIGYSTHEFAHVVYAHSRKSPYSEWSSGTATSSIAGRIAYWLKIKGPTITVDTACSSSFSALSLACDSLKNGQCKYAIVGSVNFLMHEMTTNVLSNANMTNSESCKVFDCDADGYKRSEAVSTLLLTNSDDIEKSFGTIKNWCIGHNGTSSSLFTPNGRSQQEIMRKVVANFQNISHFETHCTGTSLGDPIELNSIRSLCKSEIIPVSSIKSNLGHCEGASGIISLCATLEQQLFSYRLPQLHLKYLPDNSRLKINFIGEEIERPDESVVINNFGFTGSNCCFQIDFQLRNSKYSTDDQVFIPILLSSHTKETLQQTIDQFLEFVQNTSNSLKDISFSLMKKKIYRYRIALIFDYRRKIVWRSDEKFAIDDPRIEKIIEDVQVFIIDGKFISTPEHGFLIDLPPIIFKQDVYWKLENYSDAINRKSTINKNLFFEKYLILKASEQLPKSKSWLTYIFKESSVSQFNKLLKFWSDIDPKTIDLVVFGCEANGTTFTEWTSVIKTLASEKLVPFKFVCYERKRQFETELNTSDLYEMIFYKNNERYVERLRKMTVIEVENNIRFDDNLMSGGTGGIGTALMENITMGDTEIITRSHQDLSTSNNNIKYTTGNVTHFKTFRKYENIFHFAGLVNNATHKNMMPKNIEELYEVKVNGARNLLKYCENSFKMASSIGCILGSYGQSNYVFANGLVTSILQKSKHIEFDVIYWGPWKDVGMLAKKECDNINRQLRENGWHPLSTEDALSVFKIGKTESSKREICVFDGDFDIIAKNNEHLRPFLSELSDLSTFSSKVQHSSDFENIFIEVTGIRNLENCKHTPFMDLGIDSLCLETMRSAINRNLNLDITVSDLFENTTFSKLQTFIETLTKNTDIITEIKTPENSESISSHDKIAVIGWSAEFSGSQDIEEFWKNLLEGKICEGKLKNPHTFDNKFFNITDEDAKVIDPQIRKFIEHAYLALEESGYVKQRRSLKCAVFAGAEPTNYGKPENSDDSMRKLFVMNMNNYLASYASYCLDLNGESVSVYSACSTTLVALSHAVQCLKMKQADLALVGAASINNDENDGSSDEKKTLFAASGVCRPFDSKSDGIIRGSGVGCLVLKRLSEAIQDKDDVKFVINDFGISNDGNSRASFMAPNPSGQLKCMNIVLERMPEAEKQRINYVECHATGTVLGDTIELDSLKTAYSFKKQIIIGSSKANIGHSYAASGLASLIKSAMMLKTGIIPPQINFDSFRSDYQNFFGVCKSGIKLPENSLIAIDSFGIGGTNCHMIIEKSPVMFNEVLQFNKNRVLIPISAKSESSLVKITQKMEIKLQKMNEDISMMQNFREEFSFRRIIDVNLYSQKIFHGRIINCTSSPKTCIFFAPQGIQYSNLLQTEYGNNPDFKNEVLKLCKIASKITGRNFEKILYAEDNQEGEIDQPENCQLAILIQEVSLYNFLKSTGIEVDIFVGHSIGEYSAAVCSGVIDAQSILEILYKRTELVQKTEPARMLMIWDNCLNLPSNLEISAIVDENIRCVVGKSIDIAHFVELLKMNHIRYREINTSYGFHSSMLETIRENFENYCQYFDFTTGGIPWISCITGELKRELSSKYCGKHLVEAVNIEKIVESLIENQIDVVIEVGPSGVLEKLLKSKGSSMRVIPTCGSKKKRLEDLDYCFKQLWANGISLNTSKKDVNRNYIRGPGYCFDEYEFTQTSKSQPKNGKKFEFYVDNWQKLETEHKVDADSENADYQLVQVGDKMKSDGIYVFDLIDNCDDLNKPFQLVEHLLKESFKLLIINVQKSTPSTNMVLGLIRCYETVSNQNVVCVENPESLEAKNIVAIAKNTSSNYLKISNSSVFTLKYRIAPFSHDPPNQPLVKNKVIIFGASGFIGNVFCEILEDFDVVRISLENSDVCCDITNYENVENVLASFKNENLKYIINCTGQESSKNLNKSIEDKLKVLSIKTTGNANIIEAIEKLEIHVDKMIICSSLSSIIPIYGNEDYASANCFVDAIPKSTESKFIKSFLSLGLPPIKSSRMYETSNESTKKMMNSISIDKANCVDLLKKVIEYDGTIYISPENPDKIAARSLKHHKGTGLSLKTTSIAQTVSNIWNYAIGISGEVQPSENFFSLGGDSLNALQVVWDIKKETGKDIHVNDIFEHPVFENFVKFISNQIVPVNNNQDEFIITNYDEIPLTNSQTQMFVLRQVDNSDKYNLIFEISINYTNDFIWKYLKHAILTMIAHQLSYRTTFSKSQNQSIHSLTEAYYNFESSLKSSELKMIIGNELNYQFDIGKTIPLRILTIKKVDKIQIIFNQHHILTDGWSMTILANNINKFYNGYCENMDDFPTSFGNSIPKYAIKQSSMRNYNFKEIFDYIGTSNHTSIPVDFNEKTDYKRINKDIPNRLWESSQKIAKLKNVTLYNLILTAFCKTVRSFTAQSDLLFAYADSGRNQDNSNLIGYCMNNILFKCDLSETEDISEKVIEAVNISRKFADIPFHEIVAQRKDLGNISIYFNFRKKLDYPNVSIRGAECEITHISLNNAFDFSFTIDEKPTNAIISLDYNNGKYSGNTMNKFMDLFMKHLKRNEQRKVVNIGKQLDYPNGFMSSVENLETIANINEQFLMKNVNLIREDDLIAIDGDFTTIRACVFTSAAYVPIDREWPEERKKFIGKIVNLWFNTKLKKPMNEKIRFFNKRSKYGAFYTIFTSGSTGIPKGVVISEQSVATFLTSFTKTCLLRNKMRIANSVNSVFDVSVSNIFGSYVNSCELVDNISNSHYAFLPSAVFNSYSKNQIADLNHLETLTIGGESVADGNLSKVPTKVIQIYGPTETCIWSLINSYKKSRSEKRQGSEIGKPIENERCFIENYGIRGELVIRGISVARGYITTKTEHGKVFENNSYSTGDVVDTRNDENKIKYIDRKDNQVKWKGVRIDLSEIENEMLVKLENMLQIKLLIQNQQLIAFFVGPFYDYSHIVTCLKNSTIMPDHFVRLKKMPLNSSGKIDKSILLQAFDQVRKSYKKELVMMKTSAEEKVLNTISTEIGHTVNLNNKFTDVGGNSLSAIQVAYKLSEIFGVEIKAHDILQAENIQDITTKITFAHPESSVSGVITKLREVKDSKCNIYIIHAIGGTILPYYSFLRVFPKNVSLYGIEFNLKYPSNNLRELTQFYAREIAAHAKSKQIFVIGHSMGGIMSREIVEELKMWNYKIPFVMMFDSWVLRTNELDLDSIKKFITYVFSRLQNSEQYIEGALKLAKLLREYKTSVSNTKLYLFKSKQLGEAAFKKAVRSDLNEQLCRSMTCNGFDELSLQPIDTYLINGDHESCLDAKNLLEVKDLILAPFSPYF</sequence>
<protein>
    <recommendedName>
        <fullName evidence="3">Fatty acid synthase</fullName>
        <ecNumber evidence="2">2.3.1.85</ecNumber>
        <ecNumber evidence="1">3.1.2.14</ecNumber>
    </recommendedName>
</protein>
<evidence type="ECO:0000259" key="11">
    <source>
        <dbReference type="PROSITE" id="PS52019"/>
    </source>
</evidence>
<accession>A0A9P1J2H4</accession>
<feature type="domain" description="Ketosynthase family 3 (KS3)" evidence="10">
    <location>
        <begin position="4152"/>
        <end position="4537"/>
    </location>
</feature>
<keyword evidence="4" id="KW-0596">Phosphopantetheine</keyword>
<feature type="region of interest" description="C-terminal hotdog fold" evidence="8">
    <location>
        <begin position="1599"/>
        <end position="1735"/>
    </location>
</feature>
<keyword evidence="6" id="KW-0808">Transferase</keyword>
<feature type="domain" description="Carrier" evidence="9">
    <location>
        <begin position="6323"/>
        <end position="6399"/>
    </location>
</feature>
<comment type="caution">
    <text evidence="8">Lacks conserved residue(s) required for the propagation of feature annotation.</text>
</comment>
<dbReference type="Pfam" id="PF00550">
    <property type="entry name" value="PP-binding"/>
    <property type="match status" value="8"/>
</dbReference>
<dbReference type="Gene3D" id="3.30.559.10">
    <property type="entry name" value="Chloramphenicol acetyltransferase-like domain"/>
    <property type="match status" value="1"/>
</dbReference>
<dbReference type="SMART" id="SM00825">
    <property type="entry name" value="PKS_KS"/>
    <property type="match status" value="4"/>
</dbReference>
<dbReference type="PANTHER" id="PTHR43775:SF37">
    <property type="entry name" value="SI:DKEY-61P9.11"/>
    <property type="match status" value="1"/>
</dbReference>
<feature type="domain" description="Carrier" evidence="9">
    <location>
        <begin position="732"/>
        <end position="806"/>
    </location>
</feature>
<evidence type="ECO:0000259" key="10">
    <source>
        <dbReference type="PROSITE" id="PS52004"/>
    </source>
</evidence>
<gene>
    <name evidence="12" type="ORF">CAMP_LOCUS17190</name>
</gene>
<organism evidence="12 13">
    <name type="scientific">Caenorhabditis angaria</name>
    <dbReference type="NCBI Taxonomy" id="860376"/>
    <lineage>
        <taxon>Eukaryota</taxon>
        <taxon>Metazoa</taxon>
        <taxon>Ecdysozoa</taxon>
        <taxon>Nematoda</taxon>
        <taxon>Chromadorea</taxon>
        <taxon>Rhabditida</taxon>
        <taxon>Rhabditina</taxon>
        <taxon>Rhabditomorpha</taxon>
        <taxon>Rhabditoidea</taxon>
        <taxon>Rhabditidae</taxon>
        <taxon>Peloderinae</taxon>
        <taxon>Caenorhabditis</taxon>
    </lineage>
</organism>